<feature type="transmembrane region" description="Helical" evidence="6">
    <location>
        <begin position="351"/>
        <end position="371"/>
    </location>
</feature>
<dbReference type="OrthoDB" id="9809027at2"/>
<dbReference type="Gene3D" id="1.20.1640.10">
    <property type="entry name" value="Multidrug efflux transporter AcrB transmembrane domain"/>
    <property type="match status" value="2"/>
</dbReference>
<name>A0A1L6RCW0_9LACO</name>
<evidence type="ECO:0000313" key="8">
    <source>
        <dbReference type="EMBL" id="APS42399.1"/>
    </source>
</evidence>
<dbReference type="KEGG" id="wjo:FOL01_1540"/>
<feature type="transmembrane region" description="Helical" evidence="6">
    <location>
        <begin position="701"/>
        <end position="719"/>
    </location>
</feature>
<dbReference type="PANTHER" id="PTHR33406:SF13">
    <property type="entry name" value="MEMBRANE PROTEIN YDFJ"/>
    <property type="match status" value="1"/>
</dbReference>
<keyword evidence="9" id="KW-1185">Reference proteome</keyword>
<evidence type="ECO:0000256" key="5">
    <source>
        <dbReference type="ARBA" id="ARBA00023136"/>
    </source>
</evidence>
<evidence type="ECO:0000256" key="4">
    <source>
        <dbReference type="ARBA" id="ARBA00022989"/>
    </source>
</evidence>
<feature type="transmembrane region" description="Helical" evidence="6">
    <location>
        <begin position="322"/>
        <end position="344"/>
    </location>
</feature>
<proteinExistence type="predicted"/>
<reference evidence="8 9" key="1">
    <citation type="submission" date="2016-02" db="EMBL/GenBank/DDBJ databases">
        <title>Complete Genome Sequence of Weissella jogaejeotgali FOL01.</title>
        <authorList>
            <person name="Lee J.-H."/>
            <person name="Ku H.-J."/>
        </authorList>
    </citation>
    <scope>NUCLEOTIDE SEQUENCE [LARGE SCALE GENOMIC DNA]</scope>
    <source>
        <strain evidence="8 9">FOL01</strain>
    </source>
</reference>
<dbReference type="STRING" id="1631871.FOL01_1540"/>
<feature type="transmembrane region" description="Helical" evidence="6">
    <location>
        <begin position="753"/>
        <end position="773"/>
    </location>
</feature>
<organism evidence="8 9">
    <name type="scientific">Weissella jogaejeotgali</name>
    <dbReference type="NCBI Taxonomy" id="1631871"/>
    <lineage>
        <taxon>Bacteria</taxon>
        <taxon>Bacillati</taxon>
        <taxon>Bacillota</taxon>
        <taxon>Bacilli</taxon>
        <taxon>Lactobacillales</taxon>
        <taxon>Lactobacillaceae</taxon>
        <taxon>Weissella</taxon>
    </lineage>
</organism>
<feature type="transmembrane region" description="Helical" evidence="6">
    <location>
        <begin position="726"/>
        <end position="747"/>
    </location>
</feature>
<feature type="transmembrane region" description="Helical" evidence="6">
    <location>
        <begin position="826"/>
        <end position="852"/>
    </location>
</feature>
<dbReference type="EMBL" id="CP014332">
    <property type="protein sequence ID" value="APS42399.1"/>
    <property type="molecule type" value="Genomic_DNA"/>
</dbReference>
<gene>
    <name evidence="8" type="ORF">FOL01_1540</name>
</gene>
<dbReference type="InterPro" id="IPR050545">
    <property type="entry name" value="Mycobact_MmpL"/>
</dbReference>
<keyword evidence="3 6" id="KW-0812">Transmembrane</keyword>
<dbReference type="NCBIfam" id="TIGR00921">
    <property type="entry name" value="2A067"/>
    <property type="match status" value="1"/>
</dbReference>
<dbReference type="InterPro" id="IPR001036">
    <property type="entry name" value="Acrflvin-R"/>
</dbReference>
<feature type="transmembrane region" description="Helical" evidence="6">
    <location>
        <begin position="377"/>
        <end position="397"/>
    </location>
</feature>
<evidence type="ECO:0000256" key="3">
    <source>
        <dbReference type="ARBA" id="ARBA00022692"/>
    </source>
</evidence>
<feature type="transmembrane region" description="Helical" evidence="6">
    <location>
        <begin position="794"/>
        <end position="820"/>
    </location>
</feature>
<dbReference type="SUPFAM" id="SSF82866">
    <property type="entry name" value="Multidrug efflux transporter AcrB transmembrane domain"/>
    <property type="match status" value="2"/>
</dbReference>
<dbReference type="PROSITE" id="PS50156">
    <property type="entry name" value="SSD"/>
    <property type="match status" value="2"/>
</dbReference>
<dbReference type="PANTHER" id="PTHR33406">
    <property type="entry name" value="MEMBRANE PROTEIN MJ1562-RELATED"/>
    <property type="match status" value="1"/>
</dbReference>
<feature type="transmembrane region" description="Helical" evidence="6">
    <location>
        <begin position="20"/>
        <end position="38"/>
    </location>
</feature>
<evidence type="ECO:0000256" key="2">
    <source>
        <dbReference type="ARBA" id="ARBA00022475"/>
    </source>
</evidence>
<evidence type="ECO:0000313" key="9">
    <source>
        <dbReference type="Proteomes" id="UP000185473"/>
    </source>
</evidence>
<feature type="transmembrane region" description="Helical" evidence="6">
    <location>
        <begin position="498"/>
        <end position="526"/>
    </location>
</feature>
<feature type="domain" description="SSD" evidence="7">
    <location>
        <begin position="725"/>
        <end position="851"/>
    </location>
</feature>
<keyword evidence="2" id="KW-1003">Cell membrane</keyword>
<evidence type="ECO:0000256" key="1">
    <source>
        <dbReference type="ARBA" id="ARBA00004651"/>
    </source>
</evidence>
<dbReference type="AlphaFoldDB" id="A0A1L6RCW0"/>
<dbReference type="InterPro" id="IPR004869">
    <property type="entry name" value="MMPL_dom"/>
</dbReference>
<dbReference type="GO" id="GO:0005886">
    <property type="term" value="C:plasma membrane"/>
    <property type="evidence" value="ECO:0007669"/>
    <property type="project" value="UniProtKB-SubCell"/>
</dbReference>
<keyword evidence="4 6" id="KW-1133">Transmembrane helix</keyword>
<dbReference type="GO" id="GO:0022857">
    <property type="term" value="F:transmembrane transporter activity"/>
    <property type="evidence" value="ECO:0007669"/>
    <property type="project" value="InterPro"/>
</dbReference>
<dbReference type="PRINTS" id="PR00702">
    <property type="entry name" value="ACRIFLAVINRP"/>
</dbReference>
<feature type="domain" description="SSD" evidence="7">
    <location>
        <begin position="351"/>
        <end position="476"/>
    </location>
</feature>
<keyword evidence="5 6" id="KW-0472">Membrane</keyword>
<accession>A0A1L6RCW0</accession>
<evidence type="ECO:0000256" key="6">
    <source>
        <dbReference type="SAM" id="Phobius"/>
    </source>
</evidence>
<dbReference type="Pfam" id="PF03176">
    <property type="entry name" value="MMPL"/>
    <property type="match status" value="2"/>
</dbReference>
<dbReference type="RefSeq" id="WP_075270143.1">
    <property type="nucleotide sequence ID" value="NZ_CP014332.1"/>
</dbReference>
<sequence>MVRKTFNWLSDKVIHAPKRIIALVLVITAFLAIGLPNIQIKMGNDVFVNTNSAIYKDTETYQKQFGGDNAFLLLTADNKNDSLVNHKTFAKVAAIEKDAQSKDHIVRTTSVVSLLNEELQSSGAEQLMNQSSNTDAKKQEKLQKDLMANLSKKDSQKIQEQLMASLSAEQKGKVSKFTQAILTTEQRSQLATQGSQANLNSLLNANQQKQVMGYVQTILDTTQKQNLAKSMLNALPSVEKMTTPLLQDLLLKDGKVTGQLSALLPKNGRHLMLNLTIDKSDMDTDVAVSKDLKKVISNHKIDGVKMRLAGQPAIMGEISGEVMTTMAIMLGLAVVMMVIILSIVFSARRRLLSLLFVLVGLVWTFGIMGWLNISLTLATMATLPILIGLGTDFGVQFQNRYEEEYRQSRDYQLSVHNALMAMGPAVGSALVVMIFAFLTMYLSKAPMMQQFGLTLAIGVFAVYIVELLLMFTSLSIADRHNPELKKSAKKESMIGRFLGRYATFVTKHAWPVVIIGILLGVAGFAVESKVPVETDMTHMIPQSMQGLKNTNYLQDQVGSTTYLNYMVEDDDVTNKQVLVDTNKLAKQINKKYDDVLSVTTLESSSAQLSGASTDKSQSKINADLKNIPNVMRAQLVSKNHHYSTIQFKIDDKLSSADQNKLMKKINHDIKQATKGKSYKISPAGAQVMMLVGLDNISSNRTLMMVAGVLIIVIVLFLIYHRLSHALLPAFPIVIVLGMSPLTLFLLGKSYNPLTLGLSALVLGIGTEFTILILERYREELVNGLSVRESMITAVKSVGSAITVSGLTVVGGFFAIIFVSFPVLSSFGLITVLDTAYALIAALTLLPAMTVITQGKEDKHMKRHGLM</sequence>
<feature type="transmembrane region" description="Helical" evidence="6">
    <location>
        <begin position="418"/>
        <end position="441"/>
    </location>
</feature>
<dbReference type="InterPro" id="IPR000731">
    <property type="entry name" value="SSD"/>
</dbReference>
<evidence type="ECO:0000259" key="7">
    <source>
        <dbReference type="PROSITE" id="PS50156"/>
    </source>
</evidence>
<dbReference type="Proteomes" id="UP000185473">
    <property type="component" value="Chromosome"/>
</dbReference>
<feature type="transmembrane region" description="Helical" evidence="6">
    <location>
        <begin position="453"/>
        <end position="477"/>
    </location>
</feature>
<protein>
    <submittedName>
        <fullName evidence="8">Integral membrane protein</fullName>
    </submittedName>
</protein>
<comment type="subcellular location">
    <subcellularLocation>
        <location evidence="1">Cell membrane</location>
        <topology evidence="1">Multi-pass membrane protein</topology>
    </subcellularLocation>
</comment>